<sequence>MLHTIKALPPRHEGNTSIIQVLPYTKPTLRHTEHWAFIEKSSSHFPVPAAFTHTTRHSCR</sequence>
<reference evidence="1 2" key="1">
    <citation type="submission" date="2019-05" db="EMBL/GenBank/DDBJ databases">
        <title>Another draft genome of Portunus trituberculatus and its Hox gene families provides insights of decapod evolution.</title>
        <authorList>
            <person name="Jeong J.-H."/>
            <person name="Song I."/>
            <person name="Kim S."/>
            <person name="Choi T."/>
            <person name="Kim D."/>
            <person name="Ryu S."/>
            <person name="Kim W."/>
        </authorList>
    </citation>
    <scope>NUCLEOTIDE SEQUENCE [LARGE SCALE GENOMIC DNA]</scope>
    <source>
        <tissue evidence="1">Muscle</tissue>
    </source>
</reference>
<dbReference type="EMBL" id="VSRR010078689">
    <property type="protein sequence ID" value="MPC88716.1"/>
    <property type="molecule type" value="Genomic_DNA"/>
</dbReference>
<evidence type="ECO:0000313" key="1">
    <source>
        <dbReference type="EMBL" id="MPC88716.1"/>
    </source>
</evidence>
<accession>A0A5B7J459</accession>
<keyword evidence="2" id="KW-1185">Reference proteome</keyword>
<proteinExistence type="predicted"/>
<dbReference type="Proteomes" id="UP000324222">
    <property type="component" value="Unassembled WGS sequence"/>
</dbReference>
<protein>
    <submittedName>
        <fullName evidence="1">Uncharacterized protein</fullName>
    </submittedName>
</protein>
<dbReference type="AlphaFoldDB" id="A0A5B7J459"/>
<gene>
    <name evidence="1" type="ORF">E2C01_083635</name>
</gene>
<organism evidence="1 2">
    <name type="scientific">Portunus trituberculatus</name>
    <name type="common">Swimming crab</name>
    <name type="synonym">Neptunus trituberculatus</name>
    <dbReference type="NCBI Taxonomy" id="210409"/>
    <lineage>
        <taxon>Eukaryota</taxon>
        <taxon>Metazoa</taxon>
        <taxon>Ecdysozoa</taxon>
        <taxon>Arthropoda</taxon>
        <taxon>Crustacea</taxon>
        <taxon>Multicrustacea</taxon>
        <taxon>Malacostraca</taxon>
        <taxon>Eumalacostraca</taxon>
        <taxon>Eucarida</taxon>
        <taxon>Decapoda</taxon>
        <taxon>Pleocyemata</taxon>
        <taxon>Brachyura</taxon>
        <taxon>Eubrachyura</taxon>
        <taxon>Portunoidea</taxon>
        <taxon>Portunidae</taxon>
        <taxon>Portuninae</taxon>
        <taxon>Portunus</taxon>
    </lineage>
</organism>
<comment type="caution">
    <text evidence="1">The sequence shown here is derived from an EMBL/GenBank/DDBJ whole genome shotgun (WGS) entry which is preliminary data.</text>
</comment>
<name>A0A5B7J459_PORTR</name>
<evidence type="ECO:0000313" key="2">
    <source>
        <dbReference type="Proteomes" id="UP000324222"/>
    </source>
</evidence>